<dbReference type="Proteomes" id="UP001281147">
    <property type="component" value="Unassembled WGS sequence"/>
</dbReference>
<keyword evidence="2" id="KW-1185">Reference proteome</keyword>
<gene>
    <name evidence="1" type="ORF">LTR37_006250</name>
</gene>
<protein>
    <submittedName>
        <fullName evidence="1">Uncharacterized protein</fullName>
    </submittedName>
</protein>
<evidence type="ECO:0000313" key="1">
    <source>
        <dbReference type="EMBL" id="KAK3716620.1"/>
    </source>
</evidence>
<proteinExistence type="predicted"/>
<comment type="caution">
    <text evidence="1">The sequence shown here is derived from an EMBL/GenBank/DDBJ whole genome shotgun (WGS) entry which is preliminary data.</text>
</comment>
<reference evidence="1" key="1">
    <citation type="submission" date="2023-07" db="EMBL/GenBank/DDBJ databases">
        <title>Black Yeasts Isolated from many extreme environments.</title>
        <authorList>
            <person name="Coleine C."/>
            <person name="Stajich J.E."/>
            <person name="Selbmann L."/>
        </authorList>
    </citation>
    <scope>NUCLEOTIDE SEQUENCE</scope>
    <source>
        <strain evidence="1">CCFEE 5714</strain>
    </source>
</reference>
<dbReference type="EMBL" id="JAUTXU010000041">
    <property type="protein sequence ID" value="KAK3716620.1"/>
    <property type="molecule type" value="Genomic_DNA"/>
</dbReference>
<evidence type="ECO:0000313" key="2">
    <source>
        <dbReference type="Proteomes" id="UP001281147"/>
    </source>
</evidence>
<name>A0ACC3NGX9_9PEZI</name>
<sequence>MEKMMPYCRDVSHAFFTSYVHTDDFKKLRDMNVPLFENFLTAIDTVAGESLQRVCLQTGGKNYGCHLGPIEAPMHEAMPRYKDDGLNFYYTQEDFMFDLQKRRKWSWNVIRPGGIVGFTPASTSENGMSEAITLALYILITKELGETPRFPGNKYFYNSVDDDSYAVSLADMSVWAVTHEHTKDEAFNHANGDTYVWRYFWRWIGKYWGVDIPDQTSWPEVGDGGVYANEFRMADWASDKREIWEKVCEKYGGSKDAFDCGTWGFFDWSIGKAWPTINSISKARKFGWNRYDDTFETWCETFRMFANAGILPRQQAVMTASTNGTYPPLPAGKTASKGAVNGVNGSLEHDDVPRVITAPVEAFEKAP</sequence>
<accession>A0ACC3NGX9</accession>
<organism evidence="1 2">
    <name type="scientific">Vermiconidia calcicola</name>
    <dbReference type="NCBI Taxonomy" id="1690605"/>
    <lineage>
        <taxon>Eukaryota</taxon>
        <taxon>Fungi</taxon>
        <taxon>Dikarya</taxon>
        <taxon>Ascomycota</taxon>
        <taxon>Pezizomycotina</taxon>
        <taxon>Dothideomycetes</taxon>
        <taxon>Dothideomycetidae</taxon>
        <taxon>Mycosphaerellales</taxon>
        <taxon>Extremaceae</taxon>
        <taxon>Vermiconidia</taxon>
    </lineage>
</organism>